<dbReference type="PROSITE" id="PS01359">
    <property type="entry name" value="ZF_PHD_1"/>
    <property type="match status" value="1"/>
</dbReference>
<evidence type="ECO:0000256" key="9">
    <source>
        <dbReference type="ARBA" id="ARBA00023125"/>
    </source>
</evidence>
<dbReference type="Gene3D" id="2.30.280.10">
    <property type="entry name" value="SRA-YDG"/>
    <property type="match status" value="2"/>
</dbReference>
<keyword evidence="7" id="KW-0833">Ubl conjugation pathway</keyword>
<dbReference type="InterPro" id="IPR017907">
    <property type="entry name" value="Znf_RING_CS"/>
</dbReference>
<dbReference type="EC" id="2.3.2.27" evidence="3"/>
<evidence type="ECO:0000256" key="12">
    <source>
        <dbReference type="PROSITE-ProRule" id="PRU00358"/>
    </source>
</evidence>
<feature type="domain" description="PHD-type" evidence="14">
    <location>
        <begin position="9"/>
        <end position="59"/>
    </location>
</feature>
<comment type="catalytic activity">
    <reaction evidence="1">
        <text>S-ubiquitinyl-[E2 ubiquitin-conjugating enzyme]-L-cysteine + [acceptor protein]-L-lysine = [E2 ubiquitin-conjugating enzyme]-L-cysteine + N(6)-ubiquitinyl-[acceptor protein]-L-lysine.</text>
        <dbReference type="EC" id="2.3.2.27"/>
    </reaction>
</comment>
<dbReference type="PROSITE" id="PS00518">
    <property type="entry name" value="ZF_RING_1"/>
    <property type="match status" value="2"/>
</dbReference>
<protein>
    <recommendedName>
        <fullName evidence="3">RING-type E3 ubiquitin transferase</fullName>
        <ecNumber evidence="3">2.3.2.27</ecNumber>
    </recommendedName>
</protein>
<dbReference type="InterPro" id="IPR019786">
    <property type="entry name" value="Zinc_finger_PHD-type_CS"/>
</dbReference>
<dbReference type="Proteomes" id="UP001497522">
    <property type="component" value="Chromosome 3"/>
</dbReference>
<dbReference type="InterPro" id="IPR011011">
    <property type="entry name" value="Znf_FYVE_PHD"/>
</dbReference>
<dbReference type="SMART" id="SM00184">
    <property type="entry name" value="RING"/>
    <property type="match status" value="3"/>
</dbReference>
<evidence type="ECO:0000256" key="6">
    <source>
        <dbReference type="ARBA" id="ARBA00022771"/>
    </source>
</evidence>
<dbReference type="Pfam" id="PF02182">
    <property type="entry name" value="SAD_SRA"/>
    <property type="match status" value="2"/>
</dbReference>
<dbReference type="PANTHER" id="PTHR14140">
    <property type="entry name" value="E3 UBIQUITIN-PROTEIN LIGASE UHRF-RELATED"/>
    <property type="match status" value="1"/>
</dbReference>
<dbReference type="PANTHER" id="PTHR14140:SF27">
    <property type="entry name" value="OS04G0289800 PROTEIN"/>
    <property type="match status" value="1"/>
</dbReference>
<evidence type="ECO:0000256" key="4">
    <source>
        <dbReference type="ARBA" id="ARBA00022679"/>
    </source>
</evidence>
<name>A0ABP1BC76_9BRYO</name>
<dbReference type="InterPro" id="IPR015947">
    <property type="entry name" value="PUA-like_sf"/>
</dbReference>
<evidence type="ECO:0000259" key="16">
    <source>
        <dbReference type="PROSITE" id="PS51015"/>
    </source>
</evidence>
<keyword evidence="4" id="KW-0808">Transferase</keyword>
<evidence type="ECO:0000313" key="17">
    <source>
        <dbReference type="EMBL" id="CAK9872877.1"/>
    </source>
</evidence>
<evidence type="ECO:0000256" key="13">
    <source>
        <dbReference type="SAM" id="MobiDB-lite"/>
    </source>
</evidence>
<evidence type="ECO:0000256" key="5">
    <source>
        <dbReference type="ARBA" id="ARBA00022723"/>
    </source>
</evidence>
<dbReference type="PROSITE" id="PS50016">
    <property type="entry name" value="ZF_PHD_2"/>
    <property type="match status" value="1"/>
</dbReference>
<dbReference type="InterPro" id="IPR003105">
    <property type="entry name" value="SRA_YDG"/>
</dbReference>
<dbReference type="InterPro" id="IPR013083">
    <property type="entry name" value="Znf_RING/FYVE/PHD"/>
</dbReference>
<dbReference type="InterPro" id="IPR045134">
    <property type="entry name" value="UHRF1/2-like"/>
</dbReference>
<dbReference type="InterPro" id="IPR036987">
    <property type="entry name" value="SRA-YDG_sf"/>
</dbReference>
<accession>A0ABP1BC76</accession>
<feature type="region of interest" description="Disordered" evidence="13">
    <location>
        <begin position="1075"/>
        <end position="1097"/>
    </location>
</feature>
<reference evidence="17" key="1">
    <citation type="submission" date="2024-03" db="EMBL/GenBank/DDBJ databases">
        <authorList>
            <consortium name="ELIXIR-Norway"/>
            <consortium name="Elixir Norway"/>
        </authorList>
    </citation>
    <scope>NUCLEOTIDE SEQUENCE</scope>
</reference>
<keyword evidence="9" id="KW-0238">DNA-binding</keyword>
<gene>
    <name evidence="17" type="ORF">CSSPJE1EN2_LOCUS15447</name>
</gene>
<dbReference type="InterPro" id="IPR027370">
    <property type="entry name" value="Znf-RING_euk"/>
</dbReference>
<dbReference type="InterPro" id="IPR019787">
    <property type="entry name" value="Znf_PHD-finger"/>
</dbReference>
<dbReference type="InterPro" id="IPR001965">
    <property type="entry name" value="Znf_PHD"/>
</dbReference>
<feature type="region of interest" description="Disordered" evidence="13">
    <location>
        <begin position="693"/>
        <end position="736"/>
    </location>
</feature>
<evidence type="ECO:0000256" key="3">
    <source>
        <dbReference type="ARBA" id="ARBA00012483"/>
    </source>
</evidence>
<dbReference type="PROSITE" id="PS51015">
    <property type="entry name" value="YDG"/>
    <property type="match status" value="1"/>
</dbReference>
<dbReference type="Pfam" id="PF00628">
    <property type="entry name" value="PHD"/>
    <property type="match status" value="1"/>
</dbReference>
<feature type="domain" description="RING-type" evidence="15">
    <location>
        <begin position="481"/>
        <end position="539"/>
    </location>
</feature>
<sequence>MEELGCDPEGKCMKCFTVPPDIQVLLCDLCNSQWHMSCLKIPLTHVPEGQWQCPDCSPDLCDGPGRTKLLTERCENTIISKILSIQAEEKLSDMQKAQLRQELFSGLNPVNDMTKAVIPVSLHDAPDPKPKNVKEDALKETAFRKKRTANLLNKELSVLGLLKTKLCCVFCLQLPKLPVSAPCGHNFCFPCLRKWVRQKRNTTCGHCRVIMPVALVKQIRVNVALARIVSLAKKEVDDASKSKARIMSNRMKPDKAFTSERAVRNGIANASSGRILVTAPRQHYGPITKDFDPVRRRGVLVGDTWTSRLECRQWGAHFPHVAAFSGQAKRGCQSIVLSTGYADDEDHGDWFISTGRSCKLGSVFAPESGLRYDGIYRIEMCWQKTNLEGFKVCRFLFVRCDNEPPPWARNGRGDKHRLRLPPVHELKLSLNITRRKEPPSWGWEESQGKWGWLAENPNFKHAESLKRMIKLRDRVLEELECPLCEKLMKVPISTPCGHNFCKGCLESSFSKSLPWQHPFALSPVSLRVRKAKRCCPCCNANISDVRTLQVNHQILDVIMSLGEVSLTFGNECERLSNQATLQTTVFPPAATNAPCGIKCPELRLAKHLASPFLQVYKRRFPGVALREHLKVEYLRDLIRVKPTLNFKSGWNSESFQQSTRSEGNAQDRHSIHQDDATVTGLCMEGITVTYSRKRRKSEESAAPKVGLHVNGTPSGESPAGHAFHSSQSPEAPLECPSRINTGDATCRIGHFACTMVETQIHDSKPWNGDYVSSGAVNWCLRPRKDRGSAKPLSKHKGGVSTSKMHETREVEVQNVVDACASRMSKPGCTSTHDHTCGAGPSVSSARAEEDIAALNKANAQRNSNFQTIMDQETVETILSHATRCKEDLEYAGKEEAKCFGNEMQPKEVKDCEKELRVGSPSANFPAHILQFGGQQTPVYINDHDENTWDESFSRRQLSFGDIGIRCDASSCPVTNPFDATEKKTICEIMHENSDSHPCQKTLRALRYVTGKRKRREMSNEAANEEKLCRQVLRHQLSPQLPLGNRHCCVGIVQAHLPPDTATIVQPLVVEVESDTGASHRMDNQLSKQPSDSLGSMQSTVKTSLDSASCSTVDPVSIKNLPPAQTEGTKVKPTALETGTHVSLEADKRECLAPSFHEIGSGDNLIPKANLEGIISMYLQEITKQKRRDSNEEGNLVKGSQSNSQAIIEAAVNEFAHFINELMSKDQANLEAYAESLIHFLKSFQQ</sequence>
<dbReference type="SMART" id="SM00466">
    <property type="entry name" value="SRA"/>
    <property type="match status" value="1"/>
</dbReference>
<comment type="subcellular location">
    <subcellularLocation>
        <location evidence="12">Nucleus</location>
    </subcellularLocation>
</comment>
<proteinExistence type="predicted"/>
<keyword evidence="5" id="KW-0479">Metal-binding</keyword>
<keyword evidence="10 12" id="KW-0539">Nucleus</keyword>
<feature type="region of interest" description="Disordered" evidence="13">
    <location>
        <begin position="784"/>
        <end position="804"/>
    </location>
</feature>
<evidence type="ECO:0000256" key="1">
    <source>
        <dbReference type="ARBA" id="ARBA00000900"/>
    </source>
</evidence>
<evidence type="ECO:0000259" key="14">
    <source>
        <dbReference type="PROSITE" id="PS50016"/>
    </source>
</evidence>
<feature type="compositionally biased region" description="Polar residues" evidence="13">
    <location>
        <begin position="1083"/>
        <end position="1097"/>
    </location>
</feature>
<comment type="pathway">
    <text evidence="2">Protein modification; protein ubiquitination.</text>
</comment>
<feature type="domain" description="RING-type" evidence="15">
    <location>
        <begin position="168"/>
        <end position="208"/>
    </location>
</feature>
<dbReference type="SUPFAM" id="SSF57850">
    <property type="entry name" value="RING/U-box"/>
    <property type="match status" value="2"/>
</dbReference>
<dbReference type="SUPFAM" id="SSF57903">
    <property type="entry name" value="FYVE/PHD zinc finger"/>
    <property type="match status" value="1"/>
</dbReference>
<evidence type="ECO:0000256" key="7">
    <source>
        <dbReference type="ARBA" id="ARBA00022786"/>
    </source>
</evidence>
<dbReference type="PROSITE" id="PS50089">
    <property type="entry name" value="ZF_RING_2"/>
    <property type="match status" value="2"/>
</dbReference>
<evidence type="ECO:0000256" key="11">
    <source>
        <dbReference type="PROSITE-ProRule" id="PRU00175"/>
    </source>
</evidence>
<dbReference type="EMBL" id="OZ023704">
    <property type="protein sequence ID" value="CAK9872877.1"/>
    <property type="molecule type" value="Genomic_DNA"/>
</dbReference>
<evidence type="ECO:0000259" key="15">
    <source>
        <dbReference type="PROSITE" id="PS50089"/>
    </source>
</evidence>
<evidence type="ECO:0000256" key="8">
    <source>
        <dbReference type="ARBA" id="ARBA00022833"/>
    </source>
</evidence>
<keyword evidence="6 11" id="KW-0863">Zinc-finger</keyword>
<evidence type="ECO:0000256" key="10">
    <source>
        <dbReference type="ARBA" id="ARBA00023242"/>
    </source>
</evidence>
<keyword evidence="18" id="KW-1185">Reference proteome</keyword>
<dbReference type="InterPro" id="IPR018957">
    <property type="entry name" value="Znf_C3HC4_RING-type"/>
</dbReference>
<feature type="domain" description="YDG" evidence="16">
    <location>
        <begin position="294"/>
        <end position="439"/>
    </location>
</feature>
<organism evidence="17 18">
    <name type="scientific">Sphagnum jensenii</name>
    <dbReference type="NCBI Taxonomy" id="128206"/>
    <lineage>
        <taxon>Eukaryota</taxon>
        <taxon>Viridiplantae</taxon>
        <taxon>Streptophyta</taxon>
        <taxon>Embryophyta</taxon>
        <taxon>Bryophyta</taxon>
        <taxon>Sphagnophytina</taxon>
        <taxon>Sphagnopsida</taxon>
        <taxon>Sphagnales</taxon>
        <taxon>Sphagnaceae</taxon>
        <taxon>Sphagnum</taxon>
    </lineage>
</organism>
<dbReference type="Pfam" id="PF13445">
    <property type="entry name" value="zf-RING_UBOX"/>
    <property type="match status" value="1"/>
</dbReference>
<evidence type="ECO:0000313" key="18">
    <source>
        <dbReference type="Proteomes" id="UP001497522"/>
    </source>
</evidence>
<feature type="region of interest" description="Disordered" evidence="13">
    <location>
        <begin position="651"/>
        <end position="673"/>
    </location>
</feature>
<feature type="compositionally biased region" description="Polar residues" evidence="13">
    <location>
        <begin position="651"/>
        <end position="664"/>
    </location>
</feature>
<dbReference type="SMART" id="SM00249">
    <property type="entry name" value="PHD"/>
    <property type="match status" value="1"/>
</dbReference>
<dbReference type="SUPFAM" id="SSF88697">
    <property type="entry name" value="PUA domain-like"/>
    <property type="match status" value="1"/>
</dbReference>
<keyword evidence="8" id="KW-0862">Zinc</keyword>
<dbReference type="Gene3D" id="3.30.40.10">
    <property type="entry name" value="Zinc/RING finger domain, C3HC4 (zinc finger)"/>
    <property type="match status" value="3"/>
</dbReference>
<evidence type="ECO:0000256" key="2">
    <source>
        <dbReference type="ARBA" id="ARBA00004906"/>
    </source>
</evidence>
<dbReference type="InterPro" id="IPR001841">
    <property type="entry name" value="Znf_RING"/>
</dbReference>
<dbReference type="Pfam" id="PF00097">
    <property type="entry name" value="zf-C3HC4"/>
    <property type="match status" value="1"/>
</dbReference>